<feature type="transmembrane region" description="Helical" evidence="1">
    <location>
        <begin position="124"/>
        <end position="142"/>
    </location>
</feature>
<keyword evidence="1" id="KW-0472">Membrane</keyword>
<comment type="caution">
    <text evidence="2">The sequence shown here is derived from an EMBL/GenBank/DDBJ whole genome shotgun (WGS) entry which is preliminary data.</text>
</comment>
<feature type="transmembrane region" description="Helical" evidence="1">
    <location>
        <begin position="100"/>
        <end position="118"/>
    </location>
</feature>
<evidence type="ECO:0000313" key="2">
    <source>
        <dbReference type="EMBL" id="ERJ90106.1"/>
    </source>
</evidence>
<evidence type="ECO:0000256" key="1">
    <source>
        <dbReference type="SAM" id="Phobius"/>
    </source>
</evidence>
<accession>U2JV18</accession>
<dbReference type="HOGENOM" id="CLU_1141918_0_0_9"/>
<organism evidence="2 3">
    <name type="scientific">Ruminococcus callidus ATCC 27760</name>
    <dbReference type="NCBI Taxonomy" id="411473"/>
    <lineage>
        <taxon>Bacteria</taxon>
        <taxon>Bacillati</taxon>
        <taxon>Bacillota</taxon>
        <taxon>Clostridia</taxon>
        <taxon>Eubacteriales</taxon>
        <taxon>Oscillospiraceae</taxon>
        <taxon>Ruminococcus</taxon>
    </lineage>
</organism>
<gene>
    <name evidence="2" type="ORF">RUMCAL_02876</name>
</gene>
<feature type="transmembrane region" description="Helical" evidence="1">
    <location>
        <begin position="37"/>
        <end position="57"/>
    </location>
</feature>
<keyword evidence="1" id="KW-1133">Transmembrane helix</keyword>
<feature type="transmembrane region" description="Helical" evidence="1">
    <location>
        <begin position="183"/>
        <end position="200"/>
    </location>
</feature>
<feature type="transmembrane region" description="Helical" evidence="1">
    <location>
        <begin position="63"/>
        <end position="88"/>
    </location>
</feature>
<dbReference type="STRING" id="411473.RUMCAL_02876"/>
<keyword evidence="1" id="KW-0812">Transmembrane</keyword>
<proteinExistence type="predicted"/>
<name>U2JV18_9FIRM</name>
<protein>
    <submittedName>
        <fullName evidence="2">Uncharacterized protein</fullName>
    </submittedName>
</protein>
<keyword evidence="3" id="KW-1185">Reference proteome</keyword>
<dbReference type="EMBL" id="AWVF01000367">
    <property type="protein sequence ID" value="ERJ90106.1"/>
    <property type="molecule type" value="Genomic_DNA"/>
</dbReference>
<reference evidence="2 3" key="1">
    <citation type="submission" date="2013-07" db="EMBL/GenBank/DDBJ databases">
        <authorList>
            <person name="Weinstock G."/>
            <person name="Sodergren E."/>
            <person name="Wylie T."/>
            <person name="Fulton L."/>
            <person name="Fulton R."/>
            <person name="Fronick C."/>
            <person name="O'Laughlin M."/>
            <person name="Godfrey J."/>
            <person name="Miner T."/>
            <person name="Herter B."/>
            <person name="Appelbaum E."/>
            <person name="Cordes M."/>
            <person name="Lek S."/>
            <person name="Wollam A."/>
            <person name="Pepin K.H."/>
            <person name="Palsikar V.B."/>
            <person name="Mitreva M."/>
            <person name="Wilson R.K."/>
        </authorList>
    </citation>
    <scope>NUCLEOTIDE SEQUENCE [LARGE SCALE GENOMIC DNA]</scope>
    <source>
        <strain evidence="2 3">ATCC 27760</strain>
    </source>
</reference>
<feature type="transmembrane region" description="Helical" evidence="1">
    <location>
        <begin position="154"/>
        <end position="177"/>
    </location>
</feature>
<evidence type="ECO:0000313" key="3">
    <source>
        <dbReference type="Proteomes" id="UP000016662"/>
    </source>
</evidence>
<dbReference type="PATRIC" id="fig|411473.3.peg.2411"/>
<sequence length="243" mass="26543">MHKARLTALYASFIQCFPDAKGVLLMQSKKTPFSKRMFYVIFPFVLPLCLIALGILLQVNEKLVNGIFTTLGILIAVIGLIEVVVYASRRQCQPPQPAKTLTTGIILLILGALLIILPFTINKLIPIILGICVLCNGISGIVNTMEFRKADTNIVASMLFAVTNCLLGIFILIYVIFINQNTGWNIIGILMIISGVLRMINEIVARLAPKYSGNVVETSFTKTTITDADTDAAGEAPQSPEEQ</sequence>
<dbReference type="Proteomes" id="UP000016662">
    <property type="component" value="Unassembled WGS sequence"/>
</dbReference>
<dbReference type="InterPro" id="IPR005325">
    <property type="entry name" value="DUF308_memb"/>
</dbReference>
<dbReference type="AlphaFoldDB" id="U2JV18"/>
<dbReference type="Pfam" id="PF03729">
    <property type="entry name" value="DUF308"/>
    <property type="match status" value="1"/>
</dbReference>